<protein>
    <submittedName>
        <fullName evidence="1">Uncharacterized protein</fullName>
    </submittedName>
</protein>
<dbReference type="EMBL" id="JAJFZV010000019">
    <property type="protein sequence ID" value="MCC3299557.1"/>
    <property type="molecule type" value="Genomic_DNA"/>
</dbReference>
<dbReference type="RefSeq" id="WP_227897540.1">
    <property type="nucleotide sequence ID" value="NZ_CP099466.1"/>
</dbReference>
<organism evidence="1 2">
    <name type="scientific">Arthrobacter caoxuetaonis</name>
    <dbReference type="NCBI Taxonomy" id="2886935"/>
    <lineage>
        <taxon>Bacteria</taxon>
        <taxon>Bacillati</taxon>
        <taxon>Actinomycetota</taxon>
        <taxon>Actinomycetes</taxon>
        <taxon>Micrococcales</taxon>
        <taxon>Micrococcaceae</taxon>
        <taxon>Arthrobacter</taxon>
    </lineage>
</organism>
<sequence>MVDIVPDREPALDEAASRILGADLEELGGLSARQPFSSRGPWLNGEAVHLLDAAAESGYAGRFQRAGRKAGLAALVEAGLMDTAGRLTPEGITVTAPLTSARASVSIHCLHPQGSTELQIQIDDEDALVLAGPSRAELDAGRIDRYESLVQLDFVGLPDLAQVVASWLGLGPAWTLTTGALDFPTEVFDRRIASVDEPPPTEDPAWIRMWSEPWFIWRVQVQTAAGAVPEWGYVDAGRAGQHLLTVDAERATLEPVTSGMAYRDLVSALTVF</sequence>
<reference evidence="1" key="1">
    <citation type="submission" date="2021-10" db="EMBL/GenBank/DDBJ databases">
        <title>Novel species in genus Arthrobacter.</title>
        <authorList>
            <person name="Liu Y."/>
        </authorList>
    </citation>
    <scope>NUCLEOTIDE SEQUENCE</scope>
    <source>
        <strain evidence="1">Zg-Y453</strain>
    </source>
</reference>
<dbReference type="AlphaFoldDB" id="A0A9X1MII0"/>
<evidence type="ECO:0000313" key="2">
    <source>
        <dbReference type="Proteomes" id="UP001139158"/>
    </source>
</evidence>
<name>A0A9X1MII0_9MICC</name>
<proteinExistence type="predicted"/>
<dbReference type="Proteomes" id="UP001139158">
    <property type="component" value="Unassembled WGS sequence"/>
</dbReference>
<accession>A0A9X1MII0</accession>
<keyword evidence="2" id="KW-1185">Reference proteome</keyword>
<evidence type="ECO:0000313" key="1">
    <source>
        <dbReference type="EMBL" id="MCC3299557.1"/>
    </source>
</evidence>
<gene>
    <name evidence="1" type="ORF">LJ757_17320</name>
</gene>
<comment type="caution">
    <text evidence="1">The sequence shown here is derived from an EMBL/GenBank/DDBJ whole genome shotgun (WGS) entry which is preliminary data.</text>
</comment>